<proteinExistence type="predicted"/>
<name>A0A0F2DTM0_9STRE</name>
<dbReference type="RefSeq" id="WP_045616126.1">
    <property type="nucleotide sequence ID" value="NZ_JASHGR010000003.1"/>
</dbReference>
<dbReference type="AlphaFoldDB" id="A0A0F2DTM0"/>
<organism evidence="1 2">
    <name type="scientific">Streptococcus infantis</name>
    <dbReference type="NCBI Taxonomy" id="68892"/>
    <lineage>
        <taxon>Bacteria</taxon>
        <taxon>Bacillati</taxon>
        <taxon>Bacillota</taxon>
        <taxon>Bacilli</taxon>
        <taxon>Lactobacillales</taxon>
        <taxon>Streptococcaceae</taxon>
        <taxon>Streptococcus</taxon>
    </lineage>
</organism>
<dbReference type="OrthoDB" id="2219731at2"/>
<evidence type="ECO:0000313" key="2">
    <source>
        <dbReference type="Proteomes" id="UP000033489"/>
    </source>
</evidence>
<dbReference type="Proteomes" id="UP000033489">
    <property type="component" value="Unassembled WGS sequence"/>
</dbReference>
<sequence>MIKIPVENLGLFEQLDRTVVAFFKKQETTNPYDLNVSITQEHFDKKRQELEPLGFQAVQIPLGMALDNVIQQAHFKDLIIGGLAPEEIIVSKEALMPMKDIVDSFCIMYAAANNRLENCKAYELMKNKTVYFIGKLLTDSPQKGDEIAYMDIDRTASDGTPYEAVKCFLTKESAEKYNEEKRPVTPANLAYLKSFWGKPVIIEPHRNYWIEFL</sequence>
<accession>A0A0F2DTM0</accession>
<comment type="caution">
    <text evidence="1">The sequence shown here is derived from an EMBL/GenBank/DDBJ whole genome shotgun (WGS) entry which is preliminary data.</text>
</comment>
<protein>
    <submittedName>
        <fullName evidence="1">Uncharacterized protein</fullName>
    </submittedName>
</protein>
<dbReference type="PATRIC" id="fig|28037.216.peg.1784"/>
<dbReference type="EMBL" id="JYGT01000010">
    <property type="protein sequence ID" value="KJQ74293.1"/>
    <property type="molecule type" value="Genomic_DNA"/>
</dbReference>
<gene>
    <name evidence="1" type="ORF">TZ94_01815</name>
</gene>
<evidence type="ECO:0000313" key="1">
    <source>
        <dbReference type="EMBL" id="KJQ74293.1"/>
    </source>
</evidence>
<reference evidence="1 2" key="1">
    <citation type="submission" date="2015-02" db="EMBL/GenBank/DDBJ databases">
        <title>Evolution of amylase-binding proteins of oral streptococcal species.</title>
        <authorList>
            <person name="Haase E.M."/>
        </authorList>
    </citation>
    <scope>NUCLEOTIDE SEQUENCE [LARGE SCALE GENOMIC DNA]</scope>
    <source>
        <strain evidence="1 2">UC921A</strain>
    </source>
</reference>